<keyword evidence="1" id="KW-1133">Transmembrane helix</keyword>
<dbReference type="EMBL" id="JAIWJY010000001">
    <property type="protein sequence ID" value="MDE1205302.1"/>
    <property type="molecule type" value="Genomic_DNA"/>
</dbReference>
<keyword evidence="1" id="KW-0472">Membrane</keyword>
<evidence type="ECO:0000313" key="2">
    <source>
        <dbReference type="EMBL" id="MDE1205302.1"/>
    </source>
</evidence>
<sequence length="53" mass="6088">MNNNFNILPNVTGKYIHKSIKLIVFWIVFPVIIATILLIVYANEKLINFLSAL</sequence>
<accession>A0A9X4INR6</accession>
<dbReference type="AlphaFoldDB" id="A0A9X4INR6"/>
<evidence type="ECO:0000313" key="3">
    <source>
        <dbReference type="Proteomes" id="UP001149303"/>
    </source>
</evidence>
<keyword evidence="1" id="KW-0812">Transmembrane</keyword>
<feature type="transmembrane region" description="Helical" evidence="1">
    <location>
        <begin position="20"/>
        <end position="41"/>
    </location>
</feature>
<dbReference type="RefSeq" id="WP_274638699.1">
    <property type="nucleotide sequence ID" value="NZ_JAIWJY010000001.1"/>
</dbReference>
<name>A0A9X4INR6_9FLAO</name>
<gene>
    <name evidence="2" type="ORF">LCI24_00685</name>
</gene>
<evidence type="ECO:0000256" key="1">
    <source>
        <dbReference type="SAM" id="Phobius"/>
    </source>
</evidence>
<proteinExistence type="predicted"/>
<organism evidence="2 3">
    <name type="scientific">Tenacibaculum larymnensis</name>
    <dbReference type="NCBI Taxonomy" id="2878201"/>
    <lineage>
        <taxon>Bacteria</taxon>
        <taxon>Pseudomonadati</taxon>
        <taxon>Bacteroidota</taxon>
        <taxon>Flavobacteriia</taxon>
        <taxon>Flavobacteriales</taxon>
        <taxon>Flavobacteriaceae</taxon>
        <taxon>Tenacibaculum</taxon>
    </lineage>
</organism>
<keyword evidence="3" id="KW-1185">Reference proteome</keyword>
<protein>
    <submittedName>
        <fullName evidence="2">Uncharacterized protein</fullName>
    </submittedName>
</protein>
<comment type="caution">
    <text evidence="2">The sequence shown here is derived from an EMBL/GenBank/DDBJ whole genome shotgun (WGS) entry which is preliminary data.</text>
</comment>
<reference evidence="2" key="1">
    <citation type="submission" date="2021-09" db="EMBL/GenBank/DDBJ databases">
        <authorList>
            <person name="Smyrli M."/>
        </authorList>
    </citation>
    <scope>NUCLEOTIDE SEQUENCE</scope>
    <source>
        <strain evidence="2">LAR25</strain>
    </source>
</reference>
<dbReference type="Proteomes" id="UP001149303">
    <property type="component" value="Unassembled WGS sequence"/>
</dbReference>